<feature type="domain" description="4Fe-4S ferredoxin-type" evidence="1">
    <location>
        <begin position="4"/>
        <end position="33"/>
    </location>
</feature>
<evidence type="ECO:0000313" key="2">
    <source>
        <dbReference type="EMBL" id="JAP93666.1"/>
    </source>
</evidence>
<feature type="domain" description="4Fe-4S ferredoxin-type" evidence="1">
    <location>
        <begin position="35"/>
        <end position="65"/>
    </location>
</feature>
<evidence type="ECO:0000259" key="1">
    <source>
        <dbReference type="PROSITE" id="PS51379"/>
    </source>
</evidence>
<reference evidence="2" key="1">
    <citation type="submission" date="2015-07" db="EMBL/GenBank/DDBJ databases">
        <title>Adaptation to a free-living lifestyle via gene acquisitions in the diplomonad Trepomonas sp. PC1.</title>
        <authorList>
            <person name="Xu F."/>
            <person name="Jerlstrom-Hultqvist J."/>
            <person name="Kolisko M."/>
            <person name="Simpson A.G.B."/>
            <person name="Roger A.J."/>
            <person name="Svard S.G."/>
            <person name="Andersson J.O."/>
        </authorList>
    </citation>
    <scope>NUCLEOTIDE SEQUENCE</scope>
    <source>
        <strain evidence="2">PC1</strain>
    </source>
</reference>
<dbReference type="InterPro" id="IPR017896">
    <property type="entry name" value="4Fe4S_Fe-S-bd"/>
</dbReference>
<gene>
    <name evidence="2" type="ORF">TPC1_13971</name>
</gene>
<protein>
    <submittedName>
        <fullName evidence="2">Ferredoxin Fd3</fullName>
    </submittedName>
</protein>
<dbReference type="Pfam" id="PF12838">
    <property type="entry name" value="Fer4_7"/>
    <property type="match status" value="1"/>
</dbReference>
<dbReference type="EMBL" id="GDID01002940">
    <property type="protein sequence ID" value="JAP93666.1"/>
    <property type="molecule type" value="Transcribed_RNA"/>
</dbReference>
<accession>A0A146KDT5</accession>
<dbReference type="Gene3D" id="3.30.70.20">
    <property type="match status" value="1"/>
</dbReference>
<organism evidence="2">
    <name type="scientific">Trepomonas sp. PC1</name>
    <dbReference type="NCBI Taxonomy" id="1076344"/>
    <lineage>
        <taxon>Eukaryota</taxon>
        <taxon>Metamonada</taxon>
        <taxon>Diplomonadida</taxon>
        <taxon>Hexamitidae</taxon>
        <taxon>Hexamitinae</taxon>
        <taxon>Trepomonas</taxon>
    </lineage>
</organism>
<proteinExistence type="predicted"/>
<sequence>RKRHRLLVIESRCTGNGDCVKECPMQILSINLKTNKVQIDQPDLCIGCYTCVKVCKTDATCLKDAYTISIK</sequence>
<dbReference type="PROSITE" id="PS51379">
    <property type="entry name" value="4FE4S_FER_2"/>
    <property type="match status" value="2"/>
</dbReference>
<dbReference type="SUPFAM" id="SSF54862">
    <property type="entry name" value="4Fe-4S ferredoxins"/>
    <property type="match status" value="1"/>
</dbReference>
<feature type="non-terminal residue" evidence="2">
    <location>
        <position position="1"/>
    </location>
</feature>
<dbReference type="AlphaFoldDB" id="A0A146KDT5"/>
<name>A0A146KDT5_9EUKA</name>